<dbReference type="InterPro" id="IPR001853">
    <property type="entry name" value="DSBA-like_thioredoxin_dom"/>
</dbReference>
<protein>
    <submittedName>
        <fullName evidence="2">DsbA family oxidoreductase</fullName>
    </submittedName>
</protein>
<reference evidence="2" key="1">
    <citation type="submission" date="2023-02" db="EMBL/GenBank/DDBJ databases">
        <title>Description of Roseinatronobacter alkalisoli sp. nov., an alkaliphilic bacerium isolated from soda soil.</title>
        <authorList>
            <person name="Wei W."/>
        </authorList>
    </citation>
    <scope>NUCLEOTIDE SEQUENCE</scope>
    <source>
        <strain evidence="2">HJB301</strain>
    </source>
</reference>
<accession>A0ABT5TD35</accession>
<sequence length="208" mass="22962">MSIEVYSDFVCPWCYIGHRRLQNALAALPRGAGKAIIWRSYQLDRDASKVPGPTAAQAMRGWYPDTDEAEARIARIIATGRDEGLDLHLHRALPVNTYDAHRLSHFANNAGLADAMRERLFRAYHTEGLNIADADVLLQLAVEVGFDRIDIRRVLETDGFGGTVRTDIDRGSRQGVSGVPYIVVDDGQPVSVLQQGLPLASILERAVQ</sequence>
<evidence type="ECO:0000259" key="1">
    <source>
        <dbReference type="Pfam" id="PF01323"/>
    </source>
</evidence>
<proteinExistence type="predicted"/>
<dbReference type="CDD" id="cd03024">
    <property type="entry name" value="DsbA_FrnE"/>
    <property type="match status" value="1"/>
</dbReference>
<dbReference type="Proteomes" id="UP001431784">
    <property type="component" value="Unassembled WGS sequence"/>
</dbReference>
<evidence type="ECO:0000313" key="2">
    <source>
        <dbReference type="EMBL" id="MDD7973035.1"/>
    </source>
</evidence>
<dbReference type="RefSeq" id="WP_274353708.1">
    <property type="nucleotide sequence ID" value="NZ_JAQZSM010000023.1"/>
</dbReference>
<dbReference type="Gene3D" id="3.40.30.10">
    <property type="entry name" value="Glutaredoxin"/>
    <property type="match status" value="1"/>
</dbReference>
<keyword evidence="3" id="KW-1185">Reference proteome</keyword>
<name>A0ABT5TD35_9RHOB</name>
<dbReference type="PANTHER" id="PTHR13887">
    <property type="entry name" value="GLUTATHIONE S-TRANSFERASE KAPPA"/>
    <property type="match status" value="1"/>
</dbReference>
<dbReference type="PANTHER" id="PTHR13887:SF41">
    <property type="entry name" value="THIOREDOXIN SUPERFAMILY PROTEIN"/>
    <property type="match status" value="1"/>
</dbReference>
<evidence type="ECO:0000313" key="3">
    <source>
        <dbReference type="Proteomes" id="UP001431784"/>
    </source>
</evidence>
<organism evidence="2 3">
    <name type="scientific">Roseinatronobacter alkalisoli</name>
    <dbReference type="NCBI Taxonomy" id="3028235"/>
    <lineage>
        <taxon>Bacteria</taxon>
        <taxon>Pseudomonadati</taxon>
        <taxon>Pseudomonadota</taxon>
        <taxon>Alphaproteobacteria</taxon>
        <taxon>Rhodobacterales</taxon>
        <taxon>Paracoccaceae</taxon>
        <taxon>Roseinatronobacter</taxon>
    </lineage>
</organism>
<gene>
    <name evidence="2" type="ORF">PUT78_18285</name>
</gene>
<feature type="domain" description="DSBA-like thioredoxin" evidence="1">
    <location>
        <begin position="3"/>
        <end position="187"/>
    </location>
</feature>
<dbReference type="InterPro" id="IPR036249">
    <property type="entry name" value="Thioredoxin-like_sf"/>
</dbReference>
<dbReference type="SUPFAM" id="SSF52833">
    <property type="entry name" value="Thioredoxin-like"/>
    <property type="match status" value="1"/>
</dbReference>
<dbReference type="Pfam" id="PF01323">
    <property type="entry name" value="DSBA"/>
    <property type="match status" value="1"/>
</dbReference>
<comment type="caution">
    <text evidence="2">The sequence shown here is derived from an EMBL/GenBank/DDBJ whole genome shotgun (WGS) entry which is preliminary data.</text>
</comment>
<dbReference type="EMBL" id="JAQZSM010000023">
    <property type="protein sequence ID" value="MDD7973035.1"/>
    <property type="molecule type" value="Genomic_DNA"/>
</dbReference>